<evidence type="ECO:0000256" key="1">
    <source>
        <dbReference type="SAM" id="MobiDB-lite"/>
    </source>
</evidence>
<dbReference type="Pfam" id="PF02515">
    <property type="entry name" value="CoA_transf_3"/>
    <property type="match status" value="1"/>
</dbReference>
<keyword evidence="3" id="KW-1185">Reference proteome</keyword>
<dbReference type="InterPro" id="IPR050509">
    <property type="entry name" value="CoA-transferase_III"/>
</dbReference>
<reference evidence="2 3" key="1">
    <citation type="submission" date="2017-05" db="EMBL/GenBank/DDBJ databases">
        <title>Complete and WGS of Bordetella genogroups.</title>
        <authorList>
            <person name="Spilker T."/>
            <person name="LiPuma J."/>
        </authorList>
    </citation>
    <scope>NUCLEOTIDE SEQUENCE [LARGE SCALE GENOMIC DNA]</scope>
    <source>
        <strain evidence="2 3">AU7206</strain>
    </source>
</reference>
<organism evidence="2 3">
    <name type="scientific">Bordetella genomosp. 13</name>
    <dbReference type="NCBI Taxonomy" id="463040"/>
    <lineage>
        <taxon>Bacteria</taxon>
        <taxon>Pseudomonadati</taxon>
        <taxon>Pseudomonadota</taxon>
        <taxon>Betaproteobacteria</taxon>
        <taxon>Burkholderiales</taxon>
        <taxon>Alcaligenaceae</taxon>
        <taxon>Bordetella</taxon>
    </lineage>
</organism>
<dbReference type="InterPro" id="IPR003673">
    <property type="entry name" value="CoA-Trfase_fam_III"/>
</dbReference>
<dbReference type="STRING" id="463040.CAL15_00485"/>
<dbReference type="SUPFAM" id="SSF89796">
    <property type="entry name" value="CoA-transferase family III (CaiB/BaiF)"/>
    <property type="match status" value="1"/>
</dbReference>
<dbReference type="GO" id="GO:0016740">
    <property type="term" value="F:transferase activity"/>
    <property type="evidence" value="ECO:0007669"/>
    <property type="project" value="UniProtKB-KW"/>
</dbReference>
<evidence type="ECO:0000313" key="3">
    <source>
        <dbReference type="Proteomes" id="UP000194161"/>
    </source>
</evidence>
<dbReference type="RefSeq" id="WP_086076825.1">
    <property type="nucleotide sequence ID" value="NZ_CP021111.1"/>
</dbReference>
<name>A0A1W6Z6D8_9BORD</name>
<gene>
    <name evidence="2" type="ORF">CAL15_00485</name>
</gene>
<proteinExistence type="predicted"/>
<dbReference type="Gene3D" id="3.40.50.10540">
    <property type="entry name" value="Crotonobetainyl-coa:carnitine coa-transferase, domain 1"/>
    <property type="match status" value="1"/>
</dbReference>
<dbReference type="InterPro" id="IPR023606">
    <property type="entry name" value="CoA-Trfase_III_dom_1_sf"/>
</dbReference>
<accession>A0A1W6Z6D8</accession>
<dbReference type="OrthoDB" id="5294844at2"/>
<dbReference type="InterPro" id="IPR044855">
    <property type="entry name" value="CoA-Trfase_III_dom3_sf"/>
</dbReference>
<dbReference type="Gene3D" id="3.30.1540.10">
    <property type="entry name" value="formyl-coa transferase, domain 3"/>
    <property type="match status" value="1"/>
</dbReference>
<dbReference type="PANTHER" id="PTHR48228:SF5">
    <property type="entry name" value="ALPHA-METHYLACYL-COA RACEMASE"/>
    <property type="match status" value="1"/>
</dbReference>
<sequence length="374" mass="40808">MQPLSDITVLDFSTLLPGPLCTLLLAEAGARVIKIERPDGDEMRGYVPRLGEDSVNFTLLNRGKTSVAVDLKDSDERARVLRLVEEADVLVEQFRPGVMQRLGLDYDSVARINPRIVYCSITGYGQTGPKARVAAHDLNYQAETGMLALAGDAQGRPVVPPALTADIAGGAYPAMMNILLALRQREHSGSGCHLDISMADNLFTMMYWGLGNGWGHGEWPRPAGDMVTGGSSRYQVYETADGRYLAAAPLEEKFWRGFVDVIGLPQLADEPDGEAVRQQVAAAVRRRTADQWMAAFEGRDTCVSVVASLEEAVRDPHFQARGIFEHEVANRDGQALPALPVPIAACLRMPAHRGRVPGLGEHTRQALPRKETRS</sequence>
<dbReference type="KEGG" id="bgm:CAL15_00485"/>
<protein>
    <submittedName>
        <fullName evidence="2">CoA transferase</fullName>
    </submittedName>
</protein>
<keyword evidence="2" id="KW-0808">Transferase</keyword>
<dbReference type="PANTHER" id="PTHR48228">
    <property type="entry name" value="SUCCINYL-COA--D-CITRAMALATE COA-TRANSFERASE"/>
    <property type="match status" value="1"/>
</dbReference>
<feature type="compositionally biased region" description="Basic and acidic residues" evidence="1">
    <location>
        <begin position="361"/>
        <end position="374"/>
    </location>
</feature>
<dbReference type="AlphaFoldDB" id="A0A1W6Z6D8"/>
<evidence type="ECO:0000313" key="2">
    <source>
        <dbReference type="EMBL" id="ARP92986.1"/>
    </source>
</evidence>
<dbReference type="EMBL" id="CP021111">
    <property type="protein sequence ID" value="ARP92986.1"/>
    <property type="molecule type" value="Genomic_DNA"/>
</dbReference>
<dbReference type="Proteomes" id="UP000194161">
    <property type="component" value="Chromosome"/>
</dbReference>
<feature type="region of interest" description="Disordered" evidence="1">
    <location>
        <begin position="354"/>
        <end position="374"/>
    </location>
</feature>